<protein>
    <submittedName>
        <fullName evidence="2">Uncharacterized protein</fullName>
    </submittedName>
</protein>
<dbReference type="AlphaFoldDB" id="A0A5E6RIR7"/>
<reference evidence="2" key="1">
    <citation type="submission" date="2019-09" db="EMBL/GenBank/DDBJ databases">
        <authorList>
            <person name="Chandra G."/>
            <person name="Truman W A."/>
        </authorList>
    </citation>
    <scope>NUCLEOTIDE SEQUENCE [LARGE SCALE GENOMIC DNA]</scope>
    <source>
        <strain evidence="2">PS652</strain>
    </source>
</reference>
<evidence type="ECO:0000313" key="3">
    <source>
        <dbReference type="Proteomes" id="UP000326595"/>
    </source>
</evidence>
<accession>A0A5E6RIR7</accession>
<reference evidence="1 3" key="2">
    <citation type="submission" date="2024-03" db="EMBL/GenBank/DDBJ databases">
        <authorList>
            <person name="Alaster D. Moffat"/>
            <person name="Govind Chandra"/>
            <person name="Andrew W. Truman"/>
        </authorList>
    </citation>
    <scope>NUCLEOTIDE SEQUENCE [LARGE SCALE GENOMIC DNA]</scope>
    <source>
        <strain evidence="1">PS652</strain>
    </source>
</reference>
<evidence type="ECO:0000313" key="2">
    <source>
        <dbReference type="EMBL" id="VVM68527.1"/>
    </source>
</evidence>
<proteinExistence type="predicted"/>
<dbReference type="EMBL" id="CABVHG010000008">
    <property type="protein sequence ID" value="VVM68527.1"/>
    <property type="molecule type" value="Genomic_DNA"/>
</dbReference>
<dbReference type="RefSeq" id="WP_038996973.1">
    <property type="nucleotide sequence ID" value="NZ_OZ024668.1"/>
</dbReference>
<gene>
    <name evidence="2" type="ORF">PS652_01651</name>
    <name evidence="1" type="ORF">PS652_03983</name>
</gene>
<name>A0A5E6RIR7_PSEFL</name>
<evidence type="ECO:0000313" key="1">
    <source>
        <dbReference type="EMBL" id="CAK9891130.1"/>
    </source>
</evidence>
<sequence>MSITLNIELASGQSLKDVPLELLCDGVVIGRALIAENGQATFNANMAPGQLAVRIDRSIIKAL</sequence>
<dbReference type="Proteomes" id="UP000326595">
    <property type="component" value="Chromosome"/>
</dbReference>
<organism evidence="2">
    <name type="scientific">Pseudomonas fluorescens</name>
    <dbReference type="NCBI Taxonomy" id="294"/>
    <lineage>
        <taxon>Bacteria</taxon>
        <taxon>Pseudomonadati</taxon>
        <taxon>Pseudomonadota</taxon>
        <taxon>Gammaproteobacteria</taxon>
        <taxon>Pseudomonadales</taxon>
        <taxon>Pseudomonadaceae</taxon>
        <taxon>Pseudomonas</taxon>
    </lineage>
</organism>
<dbReference type="EMBL" id="OZ024668">
    <property type="protein sequence ID" value="CAK9891130.1"/>
    <property type="molecule type" value="Genomic_DNA"/>
</dbReference>